<proteinExistence type="predicted"/>
<dbReference type="EMBL" id="LSRQ01000111">
    <property type="protein sequence ID" value="OAY85259.1"/>
    <property type="molecule type" value="Genomic_DNA"/>
</dbReference>
<feature type="region of interest" description="Disordered" evidence="1">
    <location>
        <begin position="459"/>
        <end position="478"/>
    </location>
</feature>
<feature type="region of interest" description="Disordered" evidence="1">
    <location>
        <begin position="59"/>
        <end position="135"/>
    </location>
</feature>
<dbReference type="Proteomes" id="UP000092600">
    <property type="component" value="Unassembled WGS sequence"/>
</dbReference>
<feature type="region of interest" description="Disordered" evidence="1">
    <location>
        <begin position="249"/>
        <end position="284"/>
    </location>
</feature>
<dbReference type="PANTHER" id="PTHR47122">
    <property type="entry name" value="MYB-LIKE DNA-BINDING DOMAIN CONTAINING PROTEIN, EXPRESSED"/>
    <property type="match status" value="1"/>
</dbReference>
<dbReference type="STRING" id="4615.A0A199W7G4"/>
<name>A0A199W7G4_ANACO</name>
<sequence length="590" mass="66041">MEAIVDAEVNEGKNDVESEVGNNCGSDPVVYQLVRVEGDGTLVPATEDDVMQFEHLLEDEKSEPPSVEGLAQSKNTELESTKLDTRLEEEKLQSSSESLDLSANPPGDQTSDCANNAQEQKNELQSENALMETTPISTILNGSHSGEMEKENMETCAEPANEAVTSISSVSKTCISSMPDFSLIKGEVCLDKFTIRELQEAFRATFGRQTSVKDKLWLKRRIAMGLTNSCDVPSSHFIIKDNQIVHEEAKEETPCSVSRSKVEAGSPSGDQGTEPTKDGYQDSAASSYDHIKDLELSGKRLSRPTDEYDETKENLGMEEYSVKRMRKPTRRYIEELSDFETQECVARVPIFRKNSGHVLASPKPWIRSVRESGAQSTTYSTRQDSIGGFNVRVPYVSRVRRGRPRKNFMTLMSFHPSGMASNFVKPPLEIFLRQNVESRNKIRKARSLPMRIPQLSIVDKKRDTENAQKPDSEEESCMDTFKFDTAEENTNDNADARPALKGGPKRKHHRAWTLCEDKWRNLLRASLSQVPNEKEDKFSRKHTSIPIPTPILLRVRELAEMHSQTGIEIKPSKFSGHSGKIVQGSGSGFL</sequence>
<comment type="caution">
    <text evidence="2">The sequence shown here is derived from an EMBL/GenBank/DDBJ whole genome shotgun (WGS) entry which is preliminary data.</text>
</comment>
<dbReference type="Gene3D" id="1.10.246.220">
    <property type="match status" value="1"/>
</dbReference>
<evidence type="ECO:0000313" key="2">
    <source>
        <dbReference type="EMBL" id="OAY85259.1"/>
    </source>
</evidence>
<protein>
    <submittedName>
        <fullName evidence="2">Uncharacterized protein</fullName>
    </submittedName>
</protein>
<evidence type="ECO:0000256" key="1">
    <source>
        <dbReference type="SAM" id="MobiDB-lite"/>
    </source>
</evidence>
<dbReference type="PANTHER" id="PTHR47122:SF4">
    <property type="entry name" value="TRF-LIKE 3"/>
    <property type="match status" value="1"/>
</dbReference>
<feature type="region of interest" description="Disordered" evidence="1">
    <location>
        <begin position="1"/>
        <end position="24"/>
    </location>
</feature>
<feature type="compositionally biased region" description="Basic and acidic residues" evidence="1">
    <location>
        <begin position="76"/>
        <end position="92"/>
    </location>
</feature>
<dbReference type="AlphaFoldDB" id="A0A199W7G4"/>
<organism evidence="2 3">
    <name type="scientific">Ananas comosus</name>
    <name type="common">Pineapple</name>
    <name type="synonym">Ananas ananas</name>
    <dbReference type="NCBI Taxonomy" id="4615"/>
    <lineage>
        <taxon>Eukaryota</taxon>
        <taxon>Viridiplantae</taxon>
        <taxon>Streptophyta</taxon>
        <taxon>Embryophyta</taxon>
        <taxon>Tracheophyta</taxon>
        <taxon>Spermatophyta</taxon>
        <taxon>Magnoliopsida</taxon>
        <taxon>Liliopsida</taxon>
        <taxon>Poales</taxon>
        <taxon>Bromeliaceae</taxon>
        <taxon>Bromelioideae</taxon>
        <taxon>Ananas</taxon>
    </lineage>
</organism>
<feature type="region of interest" description="Disordered" evidence="1">
    <location>
        <begin position="569"/>
        <end position="590"/>
    </location>
</feature>
<gene>
    <name evidence="2" type="ORF">ACMD2_04189</name>
</gene>
<reference evidence="2 3" key="1">
    <citation type="journal article" date="2016" name="DNA Res.">
        <title>The draft genome of MD-2 pineapple using hybrid error correction of long reads.</title>
        <authorList>
            <person name="Redwan R.M."/>
            <person name="Saidin A."/>
            <person name="Kumar S.V."/>
        </authorList>
    </citation>
    <scope>NUCLEOTIDE SEQUENCE [LARGE SCALE GENOMIC DNA]</scope>
    <source>
        <strain evidence="3">cv. MD2</strain>
        <tissue evidence="2">Leaf</tissue>
    </source>
</reference>
<feature type="compositionally biased region" description="Low complexity" evidence="1">
    <location>
        <begin position="93"/>
        <end position="102"/>
    </location>
</feature>
<accession>A0A199W7G4</accession>
<evidence type="ECO:0000313" key="3">
    <source>
        <dbReference type="Proteomes" id="UP000092600"/>
    </source>
</evidence>
<feature type="compositionally biased region" description="Basic and acidic residues" evidence="1">
    <location>
        <begin position="459"/>
        <end position="471"/>
    </location>
</feature>
<feature type="compositionally biased region" description="Polar residues" evidence="1">
    <location>
        <begin position="107"/>
        <end position="128"/>
    </location>
</feature>
<feature type="region of interest" description="Disordered" evidence="1">
    <location>
        <begin position="484"/>
        <end position="507"/>
    </location>
</feature>